<protein>
    <submittedName>
        <fullName evidence="2">Methyltransferase</fullName>
    </submittedName>
</protein>
<dbReference type="SUPFAM" id="SSF53335">
    <property type="entry name" value="S-adenosyl-L-methionine-dependent methyltransferases"/>
    <property type="match status" value="1"/>
</dbReference>
<evidence type="ECO:0000313" key="3">
    <source>
        <dbReference type="Proteomes" id="UP000613208"/>
    </source>
</evidence>
<feature type="domain" description="Methyltransferase small" evidence="1">
    <location>
        <begin position="47"/>
        <end position="188"/>
    </location>
</feature>
<dbReference type="InterPro" id="IPR029063">
    <property type="entry name" value="SAM-dependent_MTases_sf"/>
</dbReference>
<reference evidence="2" key="1">
    <citation type="submission" date="2020-06" db="EMBL/GenBank/DDBJ databases">
        <title>Characterization of fructooligosaccharide metabolism and fructooligosaccharide-degrading enzymes in human commensal butyrate producers.</title>
        <authorList>
            <person name="Tanno H."/>
            <person name="Fujii T."/>
            <person name="Hirano K."/>
            <person name="Maeno S."/>
            <person name="Tonozuka T."/>
            <person name="Sakamoto M."/>
            <person name="Ohkuma M."/>
            <person name="Tochio T."/>
            <person name="Endo A."/>
        </authorList>
    </citation>
    <scope>NUCLEOTIDE SEQUENCE</scope>
    <source>
        <strain evidence="2">JCM 17466</strain>
    </source>
</reference>
<sequence>MICILRERIKDAQVVKEMENERIDDLGIKGYQIIQKKDGFCFGMDAVLLSDFASVKTGGRVLDLGTGTGIIPILMEAKTQGSSFTGLEIQSDMAKMAQRSVKLNHLEEKVEIVEGDIKDASAIFSHDSFDVITSNPPYMIGNHGIKNPKEEKAVARHEILCTFADISQAARKLLKNRGVLYLVHRSFRLTEILNQLSKDGLEPKRIRFVHPYQGKESNIFLLEAVKGAKPRMIVEPPLIVYKNQNQYTDEIYKIYGMDVKES</sequence>
<evidence type="ECO:0000313" key="2">
    <source>
        <dbReference type="EMBL" id="GFO85297.1"/>
    </source>
</evidence>
<evidence type="ECO:0000259" key="1">
    <source>
        <dbReference type="Pfam" id="PF05175"/>
    </source>
</evidence>
<dbReference type="EMBL" id="BLYI01000034">
    <property type="protein sequence ID" value="GFO85297.1"/>
    <property type="molecule type" value="Genomic_DNA"/>
</dbReference>
<name>A0A916VDT6_9FIRM</name>
<keyword evidence="2" id="KW-0489">Methyltransferase</keyword>
<dbReference type="Pfam" id="PF05175">
    <property type="entry name" value="MTS"/>
    <property type="match status" value="1"/>
</dbReference>
<dbReference type="PANTHER" id="PTHR47739">
    <property type="entry name" value="TRNA1(VAL) (ADENINE(37)-N6)-METHYLTRANSFERASE"/>
    <property type="match status" value="1"/>
</dbReference>
<dbReference type="PANTHER" id="PTHR47739:SF1">
    <property type="entry name" value="TRNA1(VAL) (ADENINE(37)-N6)-METHYLTRANSFERASE"/>
    <property type="match status" value="1"/>
</dbReference>
<gene>
    <name evidence="2" type="ORF">ANBU17_16440</name>
</gene>
<dbReference type="Gene3D" id="3.40.50.150">
    <property type="entry name" value="Vaccinia Virus protein VP39"/>
    <property type="match status" value="1"/>
</dbReference>
<keyword evidence="2" id="KW-0808">Transferase</keyword>
<dbReference type="Proteomes" id="UP000613208">
    <property type="component" value="Unassembled WGS sequence"/>
</dbReference>
<dbReference type="InterPro" id="IPR050210">
    <property type="entry name" value="tRNA_Adenine-N(6)_MTase"/>
</dbReference>
<organism evidence="2 3">
    <name type="scientific">Anaerostipes butyraticus</name>
    <dbReference type="NCBI Taxonomy" id="645466"/>
    <lineage>
        <taxon>Bacteria</taxon>
        <taxon>Bacillati</taxon>
        <taxon>Bacillota</taxon>
        <taxon>Clostridia</taxon>
        <taxon>Lachnospirales</taxon>
        <taxon>Lachnospiraceae</taxon>
        <taxon>Anaerostipes</taxon>
    </lineage>
</organism>
<accession>A0A916VDT6</accession>
<dbReference type="GO" id="GO:0032259">
    <property type="term" value="P:methylation"/>
    <property type="evidence" value="ECO:0007669"/>
    <property type="project" value="UniProtKB-KW"/>
</dbReference>
<dbReference type="AlphaFoldDB" id="A0A916VDT6"/>
<keyword evidence="3" id="KW-1185">Reference proteome</keyword>
<comment type="caution">
    <text evidence="2">The sequence shown here is derived from an EMBL/GenBank/DDBJ whole genome shotgun (WGS) entry which is preliminary data.</text>
</comment>
<proteinExistence type="predicted"/>
<dbReference type="InterPro" id="IPR007848">
    <property type="entry name" value="Small_mtfrase_dom"/>
</dbReference>
<dbReference type="CDD" id="cd02440">
    <property type="entry name" value="AdoMet_MTases"/>
    <property type="match status" value="1"/>
</dbReference>
<dbReference type="GO" id="GO:0008168">
    <property type="term" value="F:methyltransferase activity"/>
    <property type="evidence" value="ECO:0007669"/>
    <property type="project" value="UniProtKB-KW"/>
</dbReference>